<evidence type="ECO:0000256" key="5">
    <source>
        <dbReference type="PIRNR" id="PIRNR005096"/>
    </source>
</evidence>
<dbReference type="PANTHER" id="PTHR10091">
    <property type="entry name" value="ALDOSE-1-EPIMERASE"/>
    <property type="match status" value="1"/>
</dbReference>
<comment type="similarity">
    <text evidence="2 5">Belongs to the aldose epimerase family.</text>
</comment>
<organism evidence="9 10">
    <name type="scientific">Paraglaciecola mesophila</name>
    <dbReference type="NCBI Taxonomy" id="197222"/>
    <lineage>
        <taxon>Bacteria</taxon>
        <taxon>Pseudomonadati</taxon>
        <taxon>Pseudomonadota</taxon>
        <taxon>Gammaproteobacteria</taxon>
        <taxon>Alteromonadales</taxon>
        <taxon>Alteromonadaceae</taxon>
        <taxon>Paraglaciecola</taxon>
    </lineage>
</organism>
<dbReference type="PIRSF" id="PIRSF005096">
    <property type="entry name" value="GALM"/>
    <property type="match status" value="1"/>
</dbReference>
<evidence type="ECO:0000313" key="9">
    <source>
        <dbReference type="EMBL" id="QHJ13135.1"/>
    </source>
</evidence>
<dbReference type="UniPathway" id="UPA00242"/>
<dbReference type="OrthoDB" id="9779408at2"/>
<evidence type="ECO:0000313" key="10">
    <source>
        <dbReference type="Proteomes" id="UP000464524"/>
    </source>
</evidence>
<dbReference type="Pfam" id="PF01263">
    <property type="entry name" value="Aldose_epim"/>
    <property type="match status" value="1"/>
</dbReference>
<comment type="pathway">
    <text evidence="1 5">Carbohydrate metabolism; hexose metabolism.</text>
</comment>
<keyword evidence="3 5" id="KW-0413">Isomerase</keyword>
<accession>A0A857JM35</accession>
<dbReference type="SUPFAM" id="SSF74650">
    <property type="entry name" value="Galactose mutarotase-like"/>
    <property type="match status" value="1"/>
</dbReference>
<keyword evidence="10" id="KW-1185">Reference proteome</keyword>
<dbReference type="AlphaFoldDB" id="A0A857JM35"/>
<dbReference type="CDD" id="cd09019">
    <property type="entry name" value="galactose_mutarotase_like"/>
    <property type="match status" value="1"/>
</dbReference>
<dbReference type="EC" id="5.1.3.3" evidence="5"/>
<comment type="catalytic activity">
    <reaction evidence="5">
        <text>alpha-D-glucose = beta-D-glucose</text>
        <dbReference type="Rhea" id="RHEA:10264"/>
        <dbReference type="ChEBI" id="CHEBI:15903"/>
        <dbReference type="ChEBI" id="CHEBI:17925"/>
        <dbReference type="EC" id="5.1.3.3"/>
    </reaction>
</comment>
<keyword evidence="4 5" id="KW-0119">Carbohydrate metabolism</keyword>
<evidence type="ECO:0000256" key="7">
    <source>
        <dbReference type="PIRSR" id="PIRSR005096-2"/>
    </source>
</evidence>
<dbReference type="GO" id="GO:0030246">
    <property type="term" value="F:carbohydrate binding"/>
    <property type="evidence" value="ECO:0007669"/>
    <property type="project" value="InterPro"/>
</dbReference>
<protein>
    <recommendedName>
        <fullName evidence="5">Aldose 1-epimerase</fullName>
        <ecNumber evidence="5">5.1.3.3</ecNumber>
    </recommendedName>
</protein>
<feature type="binding site" evidence="7">
    <location>
        <position position="257"/>
    </location>
    <ligand>
        <name>beta-D-galactose</name>
        <dbReference type="ChEBI" id="CHEBI:27667"/>
    </ligand>
</feature>
<feature type="active site" description="Proton acceptor" evidence="6">
    <location>
        <position position="325"/>
    </location>
</feature>
<dbReference type="RefSeq" id="WP_160181257.1">
    <property type="nucleotide sequence ID" value="NZ_CP047656.1"/>
</dbReference>
<dbReference type="InterPro" id="IPR015443">
    <property type="entry name" value="Aldose_1-epimerase"/>
</dbReference>
<reference evidence="9 10" key="1">
    <citation type="submission" date="2019-12" db="EMBL/GenBank/DDBJ databases">
        <title>Genome sequencing and assembly of endphytes of Porphyra tenera.</title>
        <authorList>
            <person name="Park J.M."/>
            <person name="Shin R."/>
            <person name="Jo S.H."/>
        </authorList>
    </citation>
    <scope>NUCLEOTIDE SEQUENCE [LARGE SCALE GENOMIC DNA]</scope>
    <source>
        <strain evidence="9 10">GPM4</strain>
    </source>
</reference>
<dbReference type="GO" id="GO:0004034">
    <property type="term" value="F:aldose 1-epimerase activity"/>
    <property type="evidence" value="ECO:0007669"/>
    <property type="project" value="UniProtKB-EC"/>
</dbReference>
<name>A0A857JM35_9ALTE</name>
<feature type="binding site" evidence="8">
    <location>
        <begin position="86"/>
        <end position="87"/>
    </location>
    <ligand>
        <name>beta-D-galactose</name>
        <dbReference type="ChEBI" id="CHEBI:27667"/>
    </ligand>
</feature>
<evidence type="ECO:0000256" key="2">
    <source>
        <dbReference type="ARBA" id="ARBA00006206"/>
    </source>
</evidence>
<dbReference type="GO" id="GO:0033499">
    <property type="term" value="P:galactose catabolic process via UDP-galactose, Leloir pathway"/>
    <property type="evidence" value="ECO:0007669"/>
    <property type="project" value="TreeGrafter"/>
</dbReference>
<evidence type="ECO:0000256" key="3">
    <source>
        <dbReference type="ARBA" id="ARBA00023235"/>
    </source>
</evidence>
<dbReference type="KEGG" id="pmes:FX988_03394"/>
<gene>
    <name evidence="9" type="ORF">FX988_03394</name>
</gene>
<evidence type="ECO:0000256" key="1">
    <source>
        <dbReference type="ARBA" id="ARBA00005028"/>
    </source>
</evidence>
<dbReference type="InterPro" id="IPR047215">
    <property type="entry name" value="Galactose_mutarotase-like"/>
</dbReference>
<dbReference type="GO" id="GO:0006006">
    <property type="term" value="P:glucose metabolic process"/>
    <property type="evidence" value="ECO:0007669"/>
    <property type="project" value="TreeGrafter"/>
</dbReference>
<dbReference type="Gene3D" id="2.70.98.10">
    <property type="match status" value="1"/>
</dbReference>
<dbReference type="Proteomes" id="UP000464524">
    <property type="component" value="Chromosome"/>
</dbReference>
<feature type="active site" description="Proton donor" evidence="6">
    <location>
        <position position="185"/>
    </location>
</feature>
<dbReference type="NCBIfam" id="NF008277">
    <property type="entry name" value="PRK11055.1"/>
    <property type="match status" value="1"/>
</dbReference>
<sequence>MITKRLFGTLVNGQKVMEYSLSNEHGMQVDILDLGGIIRRWLVPAVNSSENSDSQAKVDIVLGFDTLEDYIADQAYLGAVVGRYANRIAKGQFTLNDVNHQVDVNQAGNCLHGGGDGFNRRVWQVQELDDVTHPSLKLTLVSEDGDQGFPGRLTVNVTYTLAPSGLKISYQAHSTQDTVFNPTQHTYFNLAGHDSGSVENHQVQILASRYTPTDENAIPLGERVDVADSPFDLRELTTLSGPLQSSHAQIKLGNGFDHNWCLDAYHNDMESPELVAKAVDTASGRTLSVLTTMPGMQLYTANYVGPKPIGKGATEYQGKHAYCFESQFYPDSPNQPSFPSATLKADEAHHSVTEYHVSFS</sequence>
<proteinExistence type="inferred from homology"/>
<dbReference type="InterPro" id="IPR011013">
    <property type="entry name" value="Gal_mutarotase_sf_dom"/>
</dbReference>
<dbReference type="GO" id="GO:0005737">
    <property type="term" value="C:cytoplasm"/>
    <property type="evidence" value="ECO:0007669"/>
    <property type="project" value="TreeGrafter"/>
</dbReference>
<feature type="binding site" evidence="8">
    <location>
        <begin position="185"/>
        <end position="187"/>
    </location>
    <ligand>
        <name>beta-D-galactose</name>
        <dbReference type="ChEBI" id="CHEBI:27667"/>
    </ligand>
</feature>
<evidence type="ECO:0000256" key="4">
    <source>
        <dbReference type="ARBA" id="ARBA00023277"/>
    </source>
</evidence>
<dbReference type="InterPro" id="IPR008183">
    <property type="entry name" value="Aldose_1/G6P_1-epimerase"/>
</dbReference>
<dbReference type="EMBL" id="CP047656">
    <property type="protein sequence ID" value="QHJ13135.1"/>
    <property type="molecule type" value="Genomic_DNA"/>
</dbReference>
<evidence type="ECO:0000256" key="6">
    <source>
        <dbReference type="PIRSR" id="PIRSR005096-1"/>
    </source>
</evidence>
<dbReference type="PANTHER" id="PTHR10091:SF0">
    <property type="entry name" value="GALACTOSE MUTAROTASE"/>
    <property type="match status" value="1"/>
</dbReference>
<evidence type="ECO:0000256" key="8">
    <source>
        <dbReference type="PIRSR" id="PIRSR005096-3"/>
    </source>
</evidence>
<dbReference type="InterPro" id="IPR014718">
    <property type="entry name" value="GH-type_carb-bd"/>
</dbReference>